<dbReference type="Proteomes" id="UP000306102">
    <property type="component" value="Unassembled WGS sequence"/>
</dbReference>
<dbReference type="PANTHER" id="PTHR47186:SF42">
    <property type="entry name" value="DISEASE RESISTANCE RPP13-LIKE PROTEIN 1"/>
    <property type="match status" value="1"/>
</dbReference>
<dbReference type="STRING" id="542762.A0A4S4D6C6"/>
<reference evidence="2 3" key="1">
    <citation type="journal article" date="2018" name="Proc. Natl. Acad. Sci. U.S.A.">
        <title>Draft genome sequence of Camellia sinensis var. sinensis provides insights into the evolution of the tea genome and tea quality.</title>
        <authorList>
            <person name="Wei C."/>
            <person name="Yang H."/>
            <person name="Wang S."/>
            <person name="Zhao J."/>
            <person name="Liu C."/>
            <person name="Gao L."/>
            <person name="Xia E."/>
            <person name="Lu Y."/>
            <person name="Tai Y."/>
            <person name="She G."/>
            <person name="Sun J."/>
            <person name="Cao H."/>
            <person name="Tong W."/>
            <person name="Gao Q."/>
            <person name="Li Y."/>
            <person name="Deng W."/>
            <person name="Jiang X."/>
            <person name="Wang W."/>
            <person name="Chen Q."/>
            <person name="Zhang S."/>
            <person name="Li H."/>
            <person name="Wu J."/>
            <person name="Wang P."/>
            <person name="Li P."/>
            <person name="Shi C."/>
            <person name="Zheng F."/>
            <person name="Jian J."/>
            <person name="Huang B."/>
            <person name="Shan D."/>
            <person name="Shi M."/>
            <person name="Fang C."/>
            <person name="Yue Y."/>
            <person name="Li F."/>
            <person name="Li D."/>
            <person name="Wei S."/>
            <person name="Han B."/>
            <person name="Jiang C."/>
            <person name="Yin Y."/>
            <person name="Xia T."/>
            <person name="Zhang Z."/>
            <person name="Bennetzen J.L."/>
            <person name="Zhao S."/>
            <person name="Wan X."/>
        </authorList>
    </citation>
    <scope>NUCLEOTIDE SEQUENCE [LARGE SCALE GENOMIC DNA]</scope>
    <source>
        <strain evidence="3">cv. Shuchazao</strain>
        <tissue evidence="2">Leaf</tissue>
    </source>
</reference>
<evidence type="ECO:0000259" key="1">
    <source>
        <dbReference type="Pfam" id="PF25019"/>
    </source>
</evidence>
<dbReference type="AlphaFoldDB" id="A0A4S4D6C6"/>
<protein>
    <recommendedName>
        <fullName evidence="1">R13L1/DRL21-like LRR repeat region domain-containing protein</fullName>
    </recommendedName>
</protein>
<sequence length="722" mass="81645">MRNNKVCKSFFFCLSNPLPFRFKMANKVKNINFLLDNLCKDADGFGLKPVDQILNAASTSFEPREVNFRLTHPFVDDKQVVGRDEGKCLALTSIATEANYHPEVQHLMHCRSRVYTYHEFGRLVAERVAKFLTKLMPMMIGKLTSLQTLPFFVVGEDEGCKIEELGSLNKLRGKLMIYNLQQVKSREDTEKAKILGKPNICELGFHWDRVGNPSTAGDTTSINHEDMLEGLKPCGNLKVLKLKKFEGQNFVSWMMSGRDAQLLQNLVKIELSKCTRCEQVPPLGHLPHLEVIKLSGLSNLKRIGPEFYGCHSVVNHDQCNDGIITGSYSGAVTTATTKATAVVFQALRELHLEDMPKIEEWCGLGVSSSSLDTTMFFPLLEFVRIRYCPELTTIPGHLLSLQELICSDYERYDLHTHHPSLRIETWGLKSKIGVLLNLASLEDLSIDRCPNLKSIIKETKEKEEEASNCSGLTSLQQLEISFCEELTCLPKGLLQQTLVTLEIFRCPNLIIVNPDELCSLPSLQNLRIQACPRLAGWWEERLFCLTSLQTLRIGEFLEELEYFPWPSTTLSAASASASASISASATATAEEEVDDDDTKYHPNPKHYPFISLVSLTLYGWKRLKYLPDQLQHLTTLRDLSILEFKGLETLPEWLGNLSSLHSLVLTGCKNLMNLPTLEAMQRLTNLQSLTIHFCRLLKERCARESGQEWHKIAHIPDIFIAR</sequence>
<proteinExistence type="predicted"/>
<dbReference type="EMBL" id="SDRB02012393">
    <property type="protein sequence ID" value="THF97898.1"/>
    <property type="molecule type" value="Genomic_DNA"/>
</dbReference>
<evidence type="ECO:0000313" key="3">
    <source>
        <dbReference type="Proteomes" id="UP000306102"/>
    </source>
</evidence>
<dbReference type="PANTHER" id="PTHR47186">
    <property type="entry name" value="LEUCINE-RICH REPEAT-CONTAINING PROTEIN 57"/>
    <property type="match status" value="1"/>
</dbReference>
<dbReference type="InterPro" id="IPR056789">
    <property type="entry name" value="LRR_R13L1-DRL21"/>
</dbReference>
<organism evidence="2 3">
    <name type="scientific">Camellia sinensis var. sinensis</name>
    <name type="common">China tea</name>
    <dbReference type="NCBI Taxonomy" id="542762"/>
    <lineage>
        <taxon>Eukaryota</taxon>
        <taxon>Viridiplantae</taxon>
        <taxon>Streptophyta</taxon>
        <taxon>Embryophyta</taxon>
        <taxon>Tracheophyta</taxon>
        <taxon>Spermatophyta</taxon>
        <taxon>Magnoliopsida</taxon>
        <taxon>eudicotyledons</taxon>
        <taxon>Gunneridae</taxon>
        <taxon>Pentapetalae</taxon>
        <taxon>asterids</taxon>
        <taxon>Ericales</taxon>
        <taxon>Theaceae</taxon>
        <taxon>Camellia</taxon>
    </lineage>
</organism>
<name>A0A4S4D6C6_CAMSN</name>
<comment type="caution">
    <text evidence="2">The sequence shown here is derived from an EMBL/GenBank/DDBJ whole genome shotgun (WGS) entry which is preliminary data.</text>
</comment>
<dbReference type="SUPFAM" id="SSF52058">
    <property type="entry name" value="L domain-like"/>
    <property type="match status" value="2"/>
</dbReference>
<keyword evidence="3" id="KW-1185">Reference proteome</keyword>
<evidence type="ECO:0000313" key="2">
    <source>
        <dbReference type="EMBL" id="THF97898.1"/>
    </source>
</evidence>
<accession>A0A4S4D6C6</accession>
<feature type="domain" description="R13L1/DRL21-like LRR repeat region" evidence="1">
    <location>
        <begin position="162"/>
        <end position="296"/>
    </location>
</feature>
<feature type="domain" description="R13L1/DRL21-like LRR repeat region" evidence="1">
    <location>
        <begin position="628"/>
        <end position="687"/>
    </location>
</feature>
<dbReference type="Pfam" id="PF25019">
    <property type="entry name" value="LRR_R13L1-DRL21"/>
    <property type="match status" value="2"/>
</dbReference>
<dbReference type="Gene3D" id="3.80.10.10">
    <property type="entry name" value="Ribonuclease Inhibitor"/>
    <property type="match status" value="3"/>
</dbReference>
<gene>
    <name evidence="2" type="ORF">TEA_021908</name>
</gene>
<dbReference type="InterPro" id="IPR032675">
    <property type="entry name" value="LRR_dom_sf"/>
</dbReference>